<dbReference type="HAMAP" id="MF_00639">
    <property type="entry name" value="MurD"/>
    <property type="match status" value="1"/>
</dbReference>
<organism evidence="11 12">
    <name type="scientific">Cysteiniphilum litorale</name>
    <dbReference type="NCBI Taxonomy" id="2056700"/>
    <lineage>
        <taxon>Bacteria</taxon>
        <taxon>Pseudomonadati</taxon>
        <taxon>Pseudomonadota</taxon>
        <taxon>Gammaproteobacteria</taxon>
        <taxon>Thiotrichales</taxon>
        <taxon>Fastidiosibacteraceae</taxon>
        <taxon>Cysteiniphilum</taxon>
    </lineage>
</organism>
<evidence type="ECO:0000256" key="3">
    <source>
        <dbReference type="ARBA" id="ARBA00022490"/>
    </source>
</evidence>
<dbReference type="Pfam" id="PF08245">
    <property type="entry name" value="Mur_ligase_M"/>
    <property type="match status" value="1"/>
</dbReference>
<reference evidence="11" key="2">
    <citation type="submission" date="2020-09" db="EMBL/GenBank/DDBJ databases">
        <authorList>
            <person name="Sun Q."/>
            <person name="Zhou Y."/>
        </authorList>
    </citation>
    <scope>NUCLEOTIDE SEQUENCE</scope>
    <source>
        <strain evidence="11">CGMCC 1.15758</strain>
    </source>
</reference>
<dbReference type="Pfam" id="PF21799">
    <property type="entry name" value="MurD-like_N"/>
    <property type="match status" value="1"/>
</dbReference>
<dbReference type="GO" id="GO:0008360">
    <property type="term" value="P:regulation of cell shape"/>
    <property type="evidence" value="ECO:0007669"/>
    <property type="project" value="UniProtKB-KW"/>
</dbReference>
<dbReference type="PANTHER" id="PTHR43692:SF1">
    <property type="entry name" value="UDP-N-ACETYLMURAMOYLALANINE--D-GLUTAMATE LIGASE"/>
    <property type="match status" value="1"/>
</dbReference>
<dbReference type="InterPro" id="IPR013221">
    <property type="entry name" value="Mur_ligase_cen"/>
</dbReference>
<reference evidence="11" key="1">
    <citation type="journal article" date="2014" name="Int. J. Syst. Evol. Microbiol.">
        <title>Complete genome sequence of Corynebacterium casei LMG S-19264T (=DSM 44701T), isolated from a smear-ripened cheese.</title>
        <authorList>
            <consortium name="US DOE Joint Genome Institute (JGI-PGF)"/>
            <person name="Walter F."/>
            <person name="Albersmeier A."/>
            <person name="Kalinowski J."/>
            <person name="Ruckert C."/>
        </authorList>
    </citation>
    <scope>NUCLEOTIDE SEQUENCE</scope>
    <source>
        <strain evidence="11">CGMCC 1.15758</strain>
    </source>
</reference>
<dbReference type="Gene3D" id="3.90.190.20">
    <property type="entry name" value="Mur ligase, C-terminal domain"/>
    <property type="match status" value="1"/>
</dbReference>
<dbReference type="EC" id="6.3.2.9" evidence="7 8"/>
<keyword evidence="7 8" id="KW-0132">Cell division</keyword>
<dbReference type="InterPro" id="IPR004101">
    <property type="entry name" value="Mur_ligase_C"/>
</dbReference>
<dbReference type="GO" id="GO:0005524">
    <property type="term" value="F:ATP binding"/>
    <property type="evidence" value="ECO:0007669"/>
    <property type="project" value="UniProtKB-UniRule"/>
</dbReference>
<dbReference type="SUPFAM" id="SSF51984">
    <property type="entry name" value="MurCD N-terminal domain"/>
    <property type="match status" value="1"/>
</dbReference>
<dbReference type="GO" id="GO:0005737">
    <property type="term" value="C:cytoplasm"/>
    <property type="evidence" value="ECO:0007669"/>
    <property type="project" value="UniProtKB-SubCell"/>
</dbReference>
<dbReference type="EMBL" id="BMJS01000012">
    <property type="protein sequence ID" value="GGF97549.1"/>
    <property type="molecule type" value="Genomic_DNA"/>
</dbReference>
<dbReference type="GO" id="GO:0071555">
    <property type="term" value="P:cell wall organization"/>
    <property type="evidence" value="ECO:0007669"/>
    <property type="project" value="UniProtKB-KW"/>
</dbReference>
<dbReference type="OrthoDB" id="9809796at2"/>
<feature type="binding site" evidence="7">
    <location>
        <begin position="125"/>
        <end position="131"/>
    </location>
    <ligand>
        <name>ATP</name>
        <dbReference type="ChEBI" id="CHEBI:30616"/>
    </ligand>
</feature>
<dbReference type="SUPFAM" id="SSF53244">
    <property type="entry name" value="MurD-like peptide ligases, peptide-binding domain"/>
    <property type="match status" value="1"/>
</dbReference>
<dbReference type="InterPro" id="IPR005762">
    <property type="entry name" value="MurD"/>
</dbReference>
<feature type="domain" description="Mur ligase C-terminal" evidence="9">
    <location>
        <begin position="373"/>
        <end position="489"/>
    </location>
</feature>
<dbReference type="Gene3D" id="3.40.50.720">
    <property type="entry name" value="NAD(P)-binding Rossmann-like Domain"/>
    <property type="match status" value="1"/>
</dbReference>
<evidence type="ECO:0000313" key="12">
    <source>
        <dbReference type="Proteomes" id="UP000636949"/>
    </source>
</evidence>
<evidence type="ECO:0000259" key="10">
    <source>
        <dbReference type="Pfam" id="PF08245"/>
    </source>
</evidence>
<dbReference type="GO" id="GO:0008764">
    <property type="term" value="F:UDP-N-acetylmuramoylalanine-D-glutamate ligase activity"/>
    <property type="evidence" value="ECO:0007669"/>
    <property type="project" value="UniProtKB-UniRule"/>
</dbReference>
<sequence>MIESKPFYYQTQQIKRVLVVGLGISGIAVVDYLKAYALEIDIFDQNLKNVSVIVDYQNFDEINLESYDLIVVAPGIPVNKAPFNQLYHHWHKVVGDIELFALAIASGNDEKNHKKKRQKVIAVTGSNGKSTVVSLLFHVLKSLGINTALGGNIGTPALSLIDENVNVYVLEISSFQIDLLKHAQFDVVAVLNLSPDHLDRYADYKAYCDAKLALFARGKYRVMNAKQKDLLNHRVDATLSYFNNDITYVDDDKAIFHHEVFCQQSELILQGKHNLENILAVLVVLEMMASALATSRQACDFKNTPPVYDCHPSYKEGNQVDLEVEVPLFARGVPSMRGGVLGEGGSLEQTIGLSDSDKVKIKTAIATFNPLAHRCRLVRTFKHIRYINDSKATNIASTEAALIGLGNQETKNIIILLGGLAKGADFKELVSVLKTYIRKAVVYGQDRMSIYQAIANEVDCVLCQSFDEAFNAATTLACQNDIVLLSPACASFDGFLSYAHRGEYFEELVNKLR</sequence>
<keyword evidence="7 8" id="KW-0961">Cell wall biogenesis/degradation</keyword>
<name>A0A8J2Z4K9_9GAMM</name>
<evidence type="ECO:0000256" key="2">
    <source>
        <dbReference type="ARBA" id="ARBA00004752"/>
    </source>
</evidence>
<accession>A0A8J2Z4K9</accession>
<evidence type="ECO:0000256" key="6">
    <source>
        <dbReference type="ARBA" id="ARBA00022840"/>
    </source>
</evidence>
<dbReference type="RefSeq" id="WP_117002492.1">
    <property type="nucleotide sequence ID" value="NZ_BMJS01000012.1"/>
</dbReference>
<evidence type="ECO:0000256" key="1">
    <source>
        <dbReference type="ARBA" id="ARBA00004496"/>
    </source>
</evidence>
<comment type="similarity">
    <text evidence="7">Belongs to the MurCDEF family.</text>
</comment>
<protein>
    <recommendedName>
        <fullName evidence="7 8">UDP-N-acetylmuramoylalanine--D-glutamate ligase</fullName>
        <ecNumber evidence="7 8">6.3.2.9</ecNumber>
    </recommendedName>
    <alternativeName>
        <fullName evidence="7">D-glutamic acid-adding enzyme</fullName>
    </alternativeName>
    <alternativeName>
        <fullName evidence="7">UDP-N-acetylmuramoyl-L-alanyl-D-glutamate synthetase</fullName>
    </alternativeName>
</protein>
<comment type="caution">
    <text evidence="11">The sequence shown here is derived from an EMBL/GenBank/DDBJ whole genome shotgun (WGS) entry which is preliminary data.</text>
</comment>
<feature type="domain" description="Mur ligase central" evidence="10">
    <location>
        <begin position="123"/>
        <end position="284"/>
    </location>
</feature>
<proteinExistence type="inferred from homology"/>
<comment type="subcellular location">
    <subcellularLocation>
        <location evidence="1 7 8">Cytoplasm</location>
    </subcellularLocation>
</comment>
<keyword evidence="7 8" id="KW-0131">Cell cycle</keyword>
<keyword evidence="7 8" id="KW-0573">Peptidoglycan synthesis</keyword>
<dbReference type="PANTHER" id="PTHR43692">
    <property type="entry name" value="UDP-N-ACETYLMURAMOYLALANINE--D-GLUTAMATE LIGASE"/>
    <property type="match status" value="1"/>
</dbReference>
<comment type="catalytic activity">
    <reaction evidence="7 8">
        <text>UDP-N-acetyl-alpha-D-muramoyl-L-alanine + D-glutamate + ATP = UDP-N-acetyl-alpha-D-muramoyl-L-alanyl-D-glutamate + ADP + phosphate + H(+)</text>
        <dbReference type="Rhea" id="RHEA:16429"/>
        <dbReference type="ChEBI" id="CHEBI:15378"/>
        <dbReference type="ChEBI" id="CHEBI:29986"/>
        <dbReference type="ChEBI" id="CHEBI:30616"/>
        <dbReference type="ChEBI" id="CHEBI:43474"/>
        <dbReference type="ChEBI" id="CHEBI:83898"/>
        <dbReference type="ChEBI" id="CHEBI:83900"/>
        <dbReference type="ChEBI" id="CHEBI:456216"/>
        <dbReference type="EC" id="6.3.2.9"/>
    </reaction>
</comment>
<keyword evidence="4 7" id="KW-0436">Ligase</keyword>
<dbReference type="Proteomes" id="UP000636949">
    <property type="component" value="Unassembled WGS sequence"/>
</dbReference>
<dbReference type="SUPFAM" id="SSF53623">
    <property type="entry name" value="MurD-like peptide ligases, catalytic domain"/>
    <property type="match status" value="1"/>
</dbReference>
<dbReference type="UniPathway" id="UPA00219"/>
<dbReference type="Gene3D" id="3.40.1190.10">
    <property type="entry name" value="Mur-like, catalytic domain"/>
    <property type="match status" value="1"/>
</dbReference>
<dbReference type="AlphaFoldDB" id="A0A8J2Z4K9"/>
<dbReference type="GO" id="GO:0051301">
    <property type="term" value="P:cell division"/>
    <property type="evidence" value="ECO:0007669"/>
    <property type="project" value="UniProtKB-KW"/>
</dbReference>
<evidence type="ECO:0000256" key="7">
    <source>
        <dbReference type="HAMAP-Rule" id="MF_00639"/>
    </source>
</evidence>
<comment type="function">
    <text evidence="7 8">Cell wall formation. Catalyzes the addition of glutamate to the nucleotide precursor UDP-N-acetylmuramoyl-L-alanine (UMA).</text>
</comment>
<keyword evidence="6 7" id="KW-0067">ATP-binding</keyword>
<evidence type="ECO:0000256" key="4">
    <source>
        <dbReference type="ARBA" id="ARBA00022598"/>
    </source>
</evidence>
<gene>
    <name evidence="7 11" type="primary">murD</name>
    <name evidence="11" type="ORF">GCM10010995_13420</name>
</gene>
<keyword evidence="12" id="KW-1185">Reference proteome</keyword>
<dbReference type="NCBIfam" id="TIGR01087">
    <property type="entry name" value="murD"/>
    <property type="match status" value="1"/>
</dbReference>
<keyword evidence="3 7" id="KW-0963">Cytoplasm</keyword>
<dbReference type="Pfam" id="PF02875">
    <property type="entry name" value="Mur_ligase_C"/>
    <property type="match status" value="1"/>
</dbReference>
<dbReference type="GO" id="GO:0009252">
    <property type="term" value="P:peptidoglycan biosynthetic process"/>
    <property type="evidence" value="ECO:0007669"/>
    <property type="project" value="UniProtKB-UniRule"/>
</dbReference>
<dbReference type="InterPro" id="IPR036615">
    <property type="entry name" value="Mur_ligase_C_dom_sf"/>
</dbReference>
<evidence type="ECO:0000256" key="8">
    <source>
        <dbReference type="RuleBase" id="RU003664"/>
    </source>
</evidence>
<keyword evidence="7 8" id="KW-0133">Cell shape</keyword>
<comment type="pathway">
    <text evidence="2 7 8">Cell wall biogenesis; peptidoglycan biosynthesis.</text>
</comment>
<evidence type="ECO:0000256" key="5">
    <source>
        <dbReference type="ARBA" id="ARBA00022741"/>
    </source>
</evidence>
<evidence type="ECO:0000259" key="9">
    <source>
        <dbReference type="Pfam" id="PF02875"/>
    </source>
</evidence>
<dbReference type="InterPro" id="IPR036565">
    <property type="entry name" value="Mur-like_cat_sf"/>
</dbReference>
<keyword evidence="5 7" id="KW-0547">Nucleotide-binding</keyword>
<evidence type="ECO:0000313" key="11">
    <source>
        <dbReference type="EMBL" id="GGF97549.1"/>
    </source>
</evidence>